<organism evidence="1 2">
    <name type="scientific">Hyalomma asiaticum</name>
    <name type="common">Tick</name>
    <dbReference type="NCBI Taxonomy" id="266040"/>
    <lineage>
        <taxon>Eukaryota</taxon>
        <taxon>Metazoa</taxon>
        <taxon>Ecdysozoa</taxon>
        <taxon>Arthropoda</taxon>
        <taxon>Chelicerata</taxon>
        <taxon>Arachnida</taxon>
        <taxon>Acari</taxon>
        <taxon>Parasitiformes</taxon>
        <taxon>Ixodida</taxon>
        <taxon>Ixodoidea</taxon>
        <taxon>Ixodidae</taxon>
        <taxon>Hyalomminae</taxon>
        <taxon>Hyalomma</taxon>
    </lineage>
</organism>
<protein>
    <submittedName>
        <fullName evidence="1">Uncharacterized protein</fullName>
    </submittedName>
</protein>
<accession>A0ACB7S1C4</accession>
<reference evidence="1" key="1">
    <citation type="submission" date="2020-05" db="EMBL/GenBank/DDBJ databases">
        <title>Large-scale comparative analyses of tick genomes elucidate their genetic diversity and vector capacities.</title>
        <authorList>
            <person name="Jia N."/>
            <person name="Wang J."/>
            <person name="Shi W."/>
            <person name="Du L."/>
            <person name="Sun Y."/>
            <person name="Zhan W."/>
            <person name="Jiang J."/>
            <person name="Wang Q."/>
            <person name="Zhang B."/>
            <person name="Ji P."/>
            <person name="Sakyi L.B."/>
            <person name="Cui X."/>
            <person name="Yuan T."/>
            <person name="Jiang B."/>
            <person name="Yang W."/>
            <person name="Lam T.T.-Y."/>
            <person name="Chang Q."/>
            <person name="Ding S."/>
            <person name="Wang X."/>
            <person name="Zhu J."/>
            <person name="Ruan X."/>
            <person name="Zhao L."/>
            <person name="Wei J."/>
            <person name="Que T."/>
            <person name="Du C."/>
            <person name="Cheng J."/>
            <person name="Dai P."/>
            <person name="Han X."/>
            <person name="Huang E."/>
            <person name="Gao Y."/>
            <person name="Liu J."/>
            <person name="Shao H."/>
            <person name="Ye R."/>
            <person name="Li L."/>
            <person name="Wei W."/>
            <person name="Wang X."/>
            <person name="Wang C."/>
            <person name="Yang T."/>
            <person name="Huo Q."/>
            <person name="Li W."/>
            <person name="Guo W."/>
            <person name="Chen H."/>
            <person name="Zhou L."/>
            <person name="Ni X."/>
            <person name="Tian J."/>
            <person name="Zhou Y."/>
            <person name="Sheng Y."/>
            <person name="Liu T."/>
            <person name="Pan Y."/>
            <person name="Xia L."/>
            <person name="Li J."/>
            <person name="Zhao F."/>
            <person name="Cao W."/>
        </authorList>
    </citation>
    <scope>NUCLEOTIDE SEQUENCE</scope>
    <source>
        <strain evidence="1">Hyas-2018</strain>
    </source>
</reference>
<keyword evidence="2" id="KW-1185">Reference proteome</keyword>
<proteinExistence type="predicted"/>
<dbReference type="EMBL" id="CM023486">
    <property type="protein sequence ID" value="KAH6928525.1"/>
    <property type="molecule type" value="Genomic_DNA"/>
</dbReference>
<dbReference type="Proteomes" id="UP000821845">
    <property type="component" value="Chromosome 6"/>
</dbReference>
<comment type="caution">
    <text evidence="1">The sequence shown here is derived from an EMBL/GenBank/DDBJ whole genome shotgun (WGS) entry which is preliminary data.</text>
</comment>
<sequence>MKSSVLLERQGGPEANNYGATKMHPDFVGDYCDDRSRHGSMSLGRMAELLPQKAAEVADTRRERWAKKFLWILPLVHSEFWIAAGFSLLQSFYPAMALDKGLNADEFSYVYSAYKVAMMFGAIMAERIMVWCSPVACYLLGMTGCFAFNLLFGEEKAKFGLQYLQKWGYPAPFFVIGIIIILAFPAIVSLKSVLNKDYGSFAQAHDPKEVTINYSKLLWDPMFIAGLGCMVLCWGQMGFNEPTLEPSLEEFELSSTQIGTVYTIQFGSSAVGSIVAAVFAHFKVPVMFAVWVSKAFCSFRTAKLSLTDPKTQCSNENNSCASKN</sequence>
<evidence type="ECO:0000313" key="1">
    <source>
        <dbReference type="EMBL" id="KAH6928525.1"/>
    </source>
</evidence>
<name>A0ACB7S1C4_HYAAI</name>
<evidence type="ECO:0000313" key="2">
    <source>
        <dbReference type="Proteomes" id="UP000821845"/>
    </source>
</evidence>
<gene>
    <name evidence="1" type="ORF">HPB50_016862</name>
</gene>